<dbReference type="AlphaFoldDB" id="A0AAV5QHP6"/>
<dbReference type="GO" id="GO:0031942">
    <property type="term" value="C:i-AAA complex"/>
    <property type="evidence" value="ECO:0007669"/>
    <property type="project" value="TreeGrafter"/>
</dbReference>
<comment type="caution">
    <text evidence="2">The sequence shown here is derived from an EMBL/GenBank/DDBJ whole genome shotgun (WGS) entry which is preliminary data.</text>
</comment>
<dbReference type="InterPro" id="IPR040201">
    <property type="entry name" value="Mrg3-like"/>
</dbReference>
<dbReference type="PANTHER" id="PTHR28142">
    <property type="entry name" value="MITOCHONDRIAL INNER MEMBRANE I-AAA PROTEASE SUPERCOMPLEX SUBUNIT MGR3-RELATED"/>
    <property type="match status" value="1"/>
</dbReference>
<dbReference type="GO" id="GO:0006515">
    <property type="term" value="P:protein quality control for misfolded or incompletely synthesized proteins"/>
    <property type="evidence" value="ECO:0007669"/>
    <property type="project" value="TreeGrafter"/>
</dbReference>
<keyword evidence="3" id="KW-1185">Reference proteome</keyword>
<dbReference type="GO" id="GO:0051787">
    <property type="term" value="F:misfolded protein binding"/>
    <property type="evidence" value="ECO:0007669"/>
    <property type="project" value="TreeGrafter"/>
</dbReference>
<sequence length="463" mass="52493">MTAFVIRRSRIINSLFLSSSHRNFCSGRSVKAVISPERERAYKNFFHHEEKSAKRKRILLYSLCTIGVVGFIGWYFYWPHHTFSSPVAKVLRKALWAESIKENFDYKKALGLYYEALEVANDEKLDQISDEYTGIELKIGEMYEKLGDSEAASEIYHEISARYLQSLNDPSIDSELKGHLIQKDLRLVTKYASLNEKSSASSYLQSFVFTHLLKAMDEVMKRLGASGNNVFDPNIDPALASEVLLVTDFSNNEKSANKDYTLTVGESGAFFTGYPLIKSKWLPFREEFFNVRDLFVSICNSRSTKEYKQIAAAVQLCTTQWMPSAGFELVEILNSINSCGSMLYLRSETYEALALTENQAENQENSKHLMNEASKWYKCSVRLCNSVPSTYKENNPELSSAMALSLYSLGVIELHIGNVEKSKALLVEARLKGRAVGFYDLVAECDNELSKLKKIVDKSEDSN</sequence>
<keyword evidence="1" id="KW-0812">Transmembrane</keyword>
<evidence type="ECO:0000313" key="2">
    <source>
        <dbReference type="EMBL" id="GMM34005.1"/>
    </source>
</evidence>
<dbReference type="RefSeq" id="XP_064851005.1">
    <property type="nucleotide sequence ID" value="XM_064994933.1"/>
</dbReference>
<keyword evidence="1" id="KW-1133">Transmembrane helix</keyword>
<organism evidence="2 3">
    <name type="scientific">Saccharomycopsis crataegensis</name>
    <dbReference type="NCBI Taxonomy" id="43959"/>
    <lineage>
        <taxon>Eukaryota</taxon>
        <taxon>Fungi</taxon>
        <taxon>Dikarya</taxon>
        <taxon>Ascomycota</taxon>
        <taxon>Saccharomycotina</taxon>
        <taxon>Saccharomycetes</taxon>
        <taxon>Saccharomycopsidaceae</taxon>
        <taxon>Saccharomycopsis</taxon>
    </lineage>
</organism>
<feature type="transmembrane region" description="Helical" evidence="1">
    <location>
        <begin position="58"/>
        <end position="78"/>
    </location>
</feature>
<dbReference type="GeneID" id="90071984"/>
<accession>A0AAV5QHP6</accession>
<keyword evidence="1" id="KW-0472">Membrane</keyword>
<gene>
    <name evidence="2" type="ORF">DASC09_013300</name>
</gene>
<evidence type="ECO:0000256" key="1">
    <source>
        <dbReference type="SAM" id="Phobius"/>
    </source>
</evidence>
<evidence type="ECO:0000313" key="3">
    <source>
        <dbReference type="Proteomes" id="UP001360560"/>
    </source>
</evidence>
<protein>
    <submittedName>
        <fullName evidence="2">Mgr3 protein</fullName>
    </submittedName>
</protein>
<proteinExistence type="predicted"/>
<dbReference type="PANTHER" id="PTHR28142:SF1">
    <property type="entry name" value="MITOCHONDRIAL INNER MEMBRANE I-AAA PROTEASE SUPERCOMPLEX SUBUNIT MGR3-RELATED"/>
    <property type="match status" value="1"/>
</dbReference>
<dbReference type="Proteomes" id="UP001360560">
    <property type="component" value="Unassembled WGS sequence"/>
</dbReference>
<name>A0AAV5QHP6_9ASCO</name>
<reference evidence="2 3" key="1">
    <citation type="journal article" date="2023" name="Elife">
        <title>Identification of key yeast species and microbe-microbe interactions impacting larval growth of Drosophila in the wild.</title>
        <authorList>
            <person name="Mure A."/>
            <person name="Sugiura Y."/>
            <person name="Maeda R."/>
            <person name="Honda K."/>
            <person name="Sakurai N."/>
            <person name="Takahashi Y."/>
            <person name="Watada M."/>
            <person name="Katoh T."/>
            <person name="Gotoh A."/>
            <person name="Gotoh Y."/>
            <person name="Taniguchi I."/>
            <person name="Nakamura K."/>
            <person name="Hayashi T."/>
            <person name="Katayama T."/>
            <person name="Uemura T."/>
            <person name="Hattori Y."/>
        </authorList>
    </citation>
    <scope>NUCLEOTIDE SEQUENCE [LARGE SCALE GENOMIC DNA]</scope>
    <source>
        <strain evidence="2 3">SC-9</strain>
    </source>
</reference>
<dbReference type="EMBL" id="BTFZ01000002">
    <property type="protein sequence ID" value="GMM34005.1"/>
    <property type="molecule type" value="Genomic_DNA"/>
</dbReference>